<dbReference type="SUPFAM" id="SSF55961">
    <property type="entry name" value="Bet v1-like"/>
    <property type="match status" value="1"/>
</dbReference>
<dbReference type="PROSITE" id="PS51296">
    <property type="entry name" value="RIESKE"/>
    <property type="match status" value="1"/>
</dbReference>
<dbReference type="GO" id="GO:0016491">
    <property type="term" value="F:oxidoreductase activity"/>
    <property type="evidence" value="ECO:0007669"/>
    <property type="project" value="UniProtKB-KW"/>
</dbReference>
<dbReference type="RefSeq" id="WP_104520513.1">
    <property type="nucleotide sequence ID" value="NZ_NHRY01000214.1"/>
</dbReference>
<accession>A0A2S6N6Y6</accession>
<reference evidence="8 9" key="1">
    <citation type="journal article" date="2018" name="Arch. Microbiol.">
        <title>New insights into the metabolic potential of the phototrophic purple bacterium Rhodopila globiformis DSM 161(T) from its draft genome sequence and evidence for a vanadium-dependent nitrogenase.</title>
        <authorList>
            <person name="Imhoff J.F."/>
            <person name="Rahn T."/>
            <person name="Kunzel S."/>
            <person name="Neulinger S.C."/>
        </authorList>
    </citation>
    <scope>NUCLEOTIDE SEQUENCE [LARGE SCALE GENOMIC DNA]</scope>
    <source>
        <strain evidence="8 9">DSM 161</strain>
    </source>
</reference>
<dbReference type="Proteomes" id="UP000239724">
    <property type="component" value="Unassembled WGS sequence"/>
</dbReference>
<dbReference type="Pfam" id="PF00848">
    <property type="entry name" value="Ring_hydroxyl_A"/>
    <property type="match status" value="1"/>
</dbReference>
<keyword evidence="6" id="KW-0411">Iron-sulfur</keyword>
<organism evidence="8 9">
    <name type="scientific">Rhodopila globiformis</name>
    <name type="common">Rhodopseudomonas globiformis</name>
    <dbReference type="NCBI Taxonomy" id="1071"/>
    <lineage>
        <taxon>Bacteria</taxon>
        <taxon>Pseudomonadati</taxon>
        <taxon>Pseudomonadota</taxon>
        <taxon>Alphaproteobacteria</taxon>
        <taxon>Acetobacterales</taxon>
        <taxon>Acetobacteraceae</taxon>
        <taxon>Rhodopila</taxon>
    </lineage>
</organism>
<evidence type="ECO:0000256" key="1">
    <source>
        <dbReference type="ARBA" id="ARBA00008751"/>
    </source>
</evidence>
<dbReference type="PANTHER" id="PTHR43756">
    <property type="entry name" value="CHOLINE MONOOXYGENASE, CHLOROPLASTIC"/>
    <property type="match status" value="1"/>
</dbReference>
<evidence type="ECO:0000256" key="6">
    <source>
        <dbReference type="ARBA" id="ARBA00023014"/>
    </source>
</evidence>
<evidence type="ECO:0000256" key="2">
    <source>
        <dbReference type="ARBA" id="ARBA00022714"/>
    </source>
</evidence>
<name>A0A2S6N6Y6_RHOGL</name>
<dbReference type="EMBL" id="NHRY01000214">
    <property type="protein sequence ID" value="PPQ30364.1"/>
    <property type="molecule type" value="Genomic_DNA"/>
</dbReference>
<evidence type="ECO:0000256" key="4">
    <source>
        <dbReference type="ARBA" id="ARBA00023002"/>
    </source>
</evidence>
<dbReference type="PANTHER" id="PTHR43756:SF1">
    <property type="entry name" value="3-PHENYLPROPIONATE_CINNAMIC ACID DIOXYGENASE SUBUNIT ALPHA"/>
    <property type="match status" value="1"/>
</dbReference>
<evidence type="ECO:0000256" key="3">
    <source>
        <dbReference type="ARBA" id="ARBA00022723"/>
    </source>
</evidence>
<evidence type="ECO:0000256" key="5">
    <source>
        <dbReference type="ARBA" id="ARBA00023004"/>
    </source>
</evidence>
<keyword evidence="5" id="KW-0408">Iron</keyword>
<feature type="domain" description="Rieske" evidence="7">
    <location>
        <begin position="44"/>
        <end position="159"/>
    </location>
</feature>
<keyword evidence="4" id="KW-0560">Oxidoreductase</keyword>
<dbReference type="SUPFAM" id="SSF50022">
    <property type="entry name" value="ISP domain"/>
    <property type="match status" value="1"/>
</dbReference>
<comment type="caution">
    <text evidence="8">The sequence shown here is derived from an EMBL/GenBank/DDBJ whole genome shotgun (WGS) entry which is preliminary data.</text>
</comment>
<evidence type="ECO:0000313" key="9">
    <source>
        <dbReference type="Proteomes" id="UP000239724"/>
    </source>
</evidence>
<evidence type="ECO:0000313" key="8">
    <source>
        <dbReference type="EMBL" id="PPQ30364.1"/>
    </source>
</evidence>
<evidence type="ECO:0000259" key="7">
    <source>
        <dbReference type="PROSITE" id="PS51296"/>
    </source>
</evidence>
<proteinExistence type="inferred from homology"/>
<dbReference type="InterPro" id="IPR015879">
    <property type="entry name" value="Ring_hydroxy_dOase_asu_C_dom"/>
</dbReference>
<dbReference type="InterPro" id="IPR036922">
    <property type="entry name" value="Rieske_2Fe-2S_sf"/>
</dbReference>
<dbReference type="GO" id="GO:0051537">
    <property type="term" value="F:2 iron, 2 sulfur cluster binding"/>
    <property type="evidence" value="ECO:0007669"/>
    <property type="project" value="UniProtKB-KW"/>
</dbReference>
<comment type="similarity">
    <text evidence="1">Belongs to the bacterial ring-hydroxylating dioxygenase alpha subunit family.</text>
</comment>
<dbReference type="Gene3D" id="2.102.10.10">
    <property type="entry name" value="Rieske [2Fe-2S] iron-sulphur domain"/>
    <property type="match status" value="1"/>
</dbReference>
<keyword evidence="3" id="KW-0479">Metal-binding</keyword>
<gene>
    <name evidence="8" type="ORF">CCS01_19620</name>
</gene>
<dbReference type="Pfam" id="PF00355">
    <property type="entry name" value="Rieske"/>
    <property type="match status" value="1"/>
</dbReference>
<dbReference type="AlphaFoldDB" id="A0A2S6N6Y6"/>
<dbReference type="PRINTS" id="PR00090">
    <property type="entry name" value="RNGDIOXGNASE"/>
</dbReference>
<dbReference type="InterPro" id="IPR001663">
    <property type="entry name" value="Rng_hydr_dOase-A"/>
</dbReference>
<keyword evidence="9" id="KW-1185">Reference proteome</keyword>
<protein>
    <submittedName>
        <fullName evidence="8">Rieske (2Fe-2S) protein</fullName>
    </submittedName>
</protein>
<dbReference type="GO" id="GO:0005506">
    <property type="term" value="F:iron ion binding"/>
    <property type="evidence" value="ECO:0007669"/>
    <property type="project" value="InterPro"/>
</dbReference>
<keyword evidence="2" id="KW-0001">2Fe-2S</keyword>
<dbReference type="OrthoDB" id="7456916at2"/>
<dbReference type="Gene3D" id="3.90.380.10">
    <property type="entry name" value="Naphthalene 1,2-dioxygenase Alpha Subunit, Chain A, domain 1"/>
    <property type="match status" value="1"/>
</dbReference>
<sequence length="411" mass="45266">MDQPVRDLPVGAWPPGLTRVPYWVYRDPGIARAEQARLFEGPCWHFLCLEIDVPNPGDYRTTMMGAMPVVVARAEDGAVVAFENRCAHRGALICLDDGGSVKDFQCIYHAWRYDLHGNLKSVAFRHGVGGKGGMPDDFRPEAHGPRKLHVTVQSGLVFGTLVPDGPSFEDTIGSEILARLQRVLHKKLEIIGRFTQQLPCNWKLYMENVRDTYHASLLHTFFTTFRITRLSHGGGVMVSDNGVAHASTTLAPPQGPDTTYAGMRADNEGFRLQDPSFMRSVAEFNDDISLQILSIFPGFVLQQINNTLAVRQIVPRGIDSMDLHWTYLGFADDTPDLRAMRLKQANLAGPAGYVSMEDGAVGGFVQRGIAAAEAETSVVEMGGTSADTTDTRATEASVRGFWKAWRARMGL</sequence>
<dbReference type="InterPro" id="IPR017941">
    <property type="entry name" value="Rieske_2Fe-2S"/>
</dbReference>